<dbReference type="AlphaFoldDB" id="A0A8X7N5P8"/>
<dbReference type="Proteomes" id="UP000078113">
    <property type="component" value="Unassembled WGS sequence"/>
</dbReference>
<proteinExistence type="predicted"/>
<keyword evidence="2" id="KW-1185">Reference proteome</keyword>
<evidence type="ECO:0000313" key="2">
    <source>
        <dbReference type="Proteomes" id="UP000078113"/>
    </source>
</evidence>
<accession>A0A8X7N5P8</accession>
<sequence>MLLKNLILTQAAEREVLKHLASVRFSILILPADTTVDDVYGFAATIWSSRRHPTALSRATFMQSRLHPFGSHMGKLLGLLVDPLWLVHGQISSVLS</sequence>
<reference evidence="1" key="2">
    <citation type="journal article" date="2019" name="IMA Fungus">
        <title>Genome sequencing and comparison of five Tilletia species to identify candidate genes for the detection of regulated species infecting wheat.</title>
        <authorList>
            <person name="Nguyen H.D.T."/>
            <person name="Sultana T."/>
            <person name="Kesanakurti P."/>
            <person name="Hambleton S."/>
        </authorList>
    </citation>
    <scope>NUCLEOTIDE SEQUENCE</scope>
    <source>
        <strain evidence="1">DAOMC 236422</strain>
    </source>
</reference>
<organism evidence="1 2">
    <name type="scientific">Tilletia walkeri</name>
    <dbReference type="NCBI Taxonomy" id="117179"/>
    <lineage>
        <taxon>Eukaryota</taxon>
        <taxon>Fungi</taxon>
        <taxon>Dikarya</taxon>
        <taxon>Basidiomycota</taxon>
        <taxon>Ustilaginomycotina</taxon>
        <taxon>Exobasidiomycetes</taxon>
        <taxon>Tilletiales</taxon>
        <taxon>Tilletiaceae</taxon>
        <taxon>Tilletia</taxon>
    </lineage>
</organism>
<name>A0A8X7N5P8_9BASI</name>
<evidence type="ECO:0000313" key="1">
    <source>
        <dbReference type="EMBL" id="KAE8267622.1"/>
    </source>
</evidence>
<reference evidence="1" key="1">
    <citation type="submission" date="2016-04" db="EMBL/GenBank/DDBJ databases">
        <authorList>
            <person name="Nguyen H.D."/>
            <person name="Samba Siva P."/>
            <person name="Cullis J."/>
            <person name="Levesque C.A."/>
            <person name="Hambleton S."/>
        </authorList>
    </citation>
    <scope>NUCLEOTIDE SEQUENCE</scope>
    <source>
        <strain evidence="1">DAOMC 236422</strain>
    </source>
</reference>
<protein>
    <submittedName>
        <fullName evidence="1">Uncharacterized protein</fullName>
    </submittedName>
</protein>
<comment type="caution">
    <text evidence="1">The sequence shown here is derived from an EMBL/GenBank/DDBJ whole genome shotgun (WGS) entry which is preliminary data.</text>
</comment>
<dbReference type="EMBL" id="LWDG02000211">
    <property type="protein sequence ID" value="KAE8267622.1"/>
    <property type="molecule type" value="Genomic_DNA"/>
</dbReference>
<gene>
    <name evidence="1" type="ORF">A4X09_0g4719</name>
</gene>